<dbReference type="AlphaFoldDB" id="A0A1X6YE83"/>
<dbReference type="Proteomes" id="UP000193061">
    <property type="component" value="Unassembled WGS sequence"/>
</dbReference>
<protein>
    <submittedName>
        <fullName evidence="2">Uncharacterized protein</fullName>
    </submittedName>
</protein>
<reference evidence="2 3" key="1">
    <citation type="submission" date="2017-03" db="EMBL/GenBank/DDBJ databases">
        <authorList>
            <person name="Afonso C.L."/>
            <person name="Miller P.J."/>
            <person name="Scott M.A."/>
            <person name="Spackman E."/>
            <person name="Goraichik I."/>
            <person name="Dimitrov K.M."/>
            <person name="Suarez D.L."/>
            <person name="Swayne D.E."/>
        </authorList>
    </citation>
    <scope>NUCLEOTIDE SEQUENCE [LARGE SCALE GENOMIC DNA]</scope>
    <source>
        <strain evidence="2 3">CECT 7450</strain>
    </source>
</reference>
<sequence length="85" mass="9517">MQEMPLPVIDLARRNFSSYTPLVRYSSESLDLFSMAMCRSSGAECPRKQTLKKHTAVPPAGALADPIEDRSSETCTPLRTNRKQM</sequence>
<evidence type="ECO:0000313" key="2">
    <source>
        <dbReference type="EMBL" id="SLN18576.1"/>
    </source>
</evidence>
<feature type="region of interest" description="Disordered" evidence="1">
    <location>
        <begin position="49"/>
        <end position="85"/>
    </location>
</feature>
<accession>A0A1X6YE83</accession>
<proteinExistence type="predicted"/>
<gene>
    <name evidence="2" type="ORF">ROA7450_00583</name>
</gene>
<organism evidence="2 3">
    <name type="scientific">Roseovarius albus</name>
    <dbReference type="NCBI Taxonomy" id="1247867"/>
    <lineage>
        <taxon>Bacteria</taxon>
        <taxon>Pseudomonadati</taxon>
        <taxon>Pseudomonadota</taxon>
        <taxon>Alphaproteobacteria</taxon>
        <taxon>Rhodobacterales</taxon>
        <taxon>Roseobacteraceae</taxon>
        <taxon>Roseovarius</taxon>
    </lineage>
</organism>
<dbReference type="EMBL" id="FWFX01000002">
    <property type="protein sequence ID" value="SLN18576.1"/>
    <property type="molecule type" value="Genomic_DNA"/>
</dbReference>
<keyword evidence="3" id="KW-1185">Reference proteome</keyword>
<evidence type="ECO:0000313" key="3">
    <source>
        <dbReference type="Proteomes" id="UP000193061"/>
    </source>
</evidence>
<evidence type="ECO:0000256" key="1">
    <source>
        <dbReference type="SAM" id="MobiDB-lite"/>
    </source>
</evidence>
<name>A0A1X6YE83_9RHOB</name>